<dbReference type="AlphaFoldDB" id="M7XR10"/>
<evidence type="ECO:0000313" key="2">
    <source>
        <dbReference type="Proteomes" id="UP000010953"/>
    </source>
</evidence>
<name>M7XR10_9BACT</name>
<comment type="caution">
    <text evidence="1">The sequence shown here is derived from an EMBL/GenBank/DDBJ whole genome shotgun (WGS) entry which is preliminary data.</text>
</comment>
<proteinExistence type="predicted"/>
<organism evidence="1 2">
    <name type="scientific">Mariniradius saccharolyticus AK6</name>
    <dbReference type="NCBI Taxonomy" id="1239962"/>
    <lineage>
        <taxon>Bacteria</taxon>
        <taxon>Pseudomonadati</taxon>
        <taxon>Bacteroidota</taxon>
        <taxon>Cytophagia</taxon>
        <taxon>Cytophagales</taxon>
        <taxon>Cyclobacteriaceae</taxon>
        <taxon>Mariniradius</taxon>
    </lineage>
</organism>
<sequence>MVSYETNYFHFFPSNKLSFCQLKEKGEVALNIYCVNA</sequence>
<reference evidence="1" key="1">
    <citation type="submission" date="2013-01" db="EMBL/GenBank/DDBJ databases">
        <title>Genome assembly of Mariniradius saccharolyticus AK6.</title>
        <authorList>
            <person name="Vaidya B."/>
            <person name="Khatri I."/>
            <person name="Tanuku N.R.S."/>
            <person name="Subramanian S."/>
            <person name="Pinnaka A."/>
        </authorList>
    </citation>
    <scope>NUCLEOTIDE SEQUENCE [LARGE SCALE GENOMIC DNA]</scope>
    <source>
        <strain evidence="1">AK6</strain>
    </source>
</reference>
<dbReference type="Proteomes" id="UP000010953">
    <property type="component" value="Unassembled WGS sequence"/>
</dbReference>
<dbReference type="InParanoid" id="M7XR10"/>
<protein>
    <submittedName>
        <fullName evidence="1">Uncharacterized protein</fullName>
    </submittedName>
</protein>
<evidence type="ECO:0000313" key="1">
    <source>
        <dbReference type="EMBL" id="EMS30997.1"/>
    </source>
</evidence>
<accession>M7XR10</accession>
<keyword evidence="2" id="KW-1185">Reference proteome</keyword>
<gene>
    <name evidence="1" type="ORF">C943_02692</name>
</gene>
<dbReference type="EMBL" id="AMZY02000024">
    <property type="protein sequence ID" value="EMS30997.1"/>
    <property type="molecule type" value="Genomic_DNA"/>
</dbReference>